<evidence type="ECO:0000313" key="4">
    <source>
        <dbReference type="Proteomes" id="UP001138793"/>
    </source>
</evidence>
<comment type="caution">
    <text evidence="3">The sequence shown here is derived from an EMBL/GenBank/DDBJ whole genome shotgun (WGS) entry which is preliminary data.</text>
</comment>
<sequence length="295" mass="32462">MLGFIGFGEAGFELAKGLTEEGVSGIVAFDPMLHDSTLSKQIKNRAEEAEVQIVDTPSEVLRKVDTVFVAVPAQYTLDVCDGVRSNLNEAHLYIDVSAARPDIKKKVDEIVTSMGGQFVDAAMLGPLTVHGHKVLMLASGSGAYRFKEGYDPLNMNIKLVGEQAGDASAIKLLRSIYMKGTASLLVEVLEAARALRVEDEVIESLKETIESTPFDKTVDQLVTGTSIHSERRAFEIEGSVQLLENLGLDAKMATVTKEKLNYITNFGLREAFNSERPKNWQIVVDKMEEKKRVIR</sequence>
<dbReference type="InterPro" id="IPR028939">
    <property type="entry name" value="P5C_Rdtase_cat_N"/>
</dbReference>
<dbReference type="SUPFAM" id="SSF48179">
    <property type="entry name" value="6-phosphogluconate dehydrogenase C-terminal domain-like"/>
    <property type="match status" value="1"/>
</dbReference>
<dbReference type="Pfam" id="PF09130">
    <property type="entry name" value="DUF1932"/>
    <property type="match status" value="1"/>
</dbReference>
<dbReference type="InterPro" id="IPR008927">
    <property type="entry name" value="6-PGluconate_DH-like_C_sf"/>
</dbReference>
<evidence type="ECO:0000259" key="1">
    <source>
        <dbReference type="Pfam" id="PF03807"/>
    </source>
</evidence>
<keyword evidence="4" id="KW-1185">Reference proteome</keyword>
<proteinExistence type="predicted"/>
<dbReference type="PANTHER" id="PTHR43580:SF2">
    <property type="entry name" value="CYTOKINE-LIKE NUCLEAR FACTOR N-PAC"/>
    <property type="match status" value="1"/>
</dbReference>
<evidence type="ECO:0000259" key="2">
    <source>
        <dbReference type="Pfam" id="PF09130"/>
    </source>
</evidence>
<dbReference type="RefSeq" id="WP_149473038.1">
    <property type="nucleotide sequence ID" value="NZ_JAGGMB010000003.1"/>
</dbReference>
<dbReference type="InterPro" id="IPR013328">
    <property type="entry name" value="6PGD_dom2"/>
</dbReference>
<dbReference type="EMBL" id="JAGGMB010000003">
    <property type="protein sequence ID" value="MBP2076912.1"/>
    <property type="molecule type" value="Genomic_DNA"/>
</dbReference>
<accession>A0A9X0YRW4</accession>
<protein>
    <submittedName>
        <fullName evidence="3">3-hydroxyisobutyrate dehydrogenase-like beta-hydroxyacid dehydrogenase</fullName>
    </submittedName>
</protein>
<dbReference type="SUPFAM" id="SSF51735">
    <property type="entry name" value="NAD(P)-binding Rossmann-fold domains"/>
    <property type="match status" value="1"/>
</dbReference>
<dbReference type="Gene3D" id="1.10.1040.10">
    <property type="entry name" value="N-(1-d-carboxylethyl)-l-norvaline Dehydrogenase, domain 2"/>
    <property type="match status" value="1"/>
</dbReference>
<feature type="domain" description="Phosphogluconate dehydrogenase NAD-binding putative C-terminal" evidence="2">
    <location>
        <begin position="192"/>
        <end position="260"/>
    </location>
</feature>
<dbReference type="InterPro" id="IPR015814">
    <property type="entry name" value="Pgluconate_DH_NAD-bd_C"/>
</dbReference>
<reference evidence="3" key="1">
    <citation type="submission" date="2021-03" db="EMBL/GenBank/DDBJ databases">
        <title>Genomic Encyclopedia of Type Strains, Phase IV (KMG-IV): sequencing the most valuable type-strain genomes for metagenomic binning, comparative biology and taxonomic classification.</title>
        <authorList>
            <person name="Goeker M."/>
        </authorList>
    </citation>
    <scope>NUCLEOTIDE SEQUENCE</scope>
    <source>
        <strain evidence="3">DSM 107338</strain>
    </source>
</reference>
<gene>
    <name evidence="3" type="ORF">J2Z64_001143</name>
</gene>
<dbReference type="Gene3D" id="3.40.50.720">
    <property type="entry name" value="NAD(P)-binding Rossmann-like Domain"/>
    <property type="match status" value="1"/>
</dbReference>
<dbReference type="PANTHER" id="PTHR43580">
    <property type="entry name" value="OXIDOREDUCTASE GLYR1-RELATED"/>
    <property type="match status" value="1"/>
</dbReference>
<dbReference type="Proteomes" id="UP001138793">
    <property type="component" value="Unassembled WGS sequence"/>
</dbReference>
<dbReference type="InterPro" id="IPR051265">
    <property type="entry name" value="HIBADH-related_NP60_sf"/>
</dbReference>
<dbReference type="InterPro" id="IPR036291">
    <property type="entry name" value="NAD(P)-bd_dom_sf"/>
</dbReference>
<dbReference type="AlphaFoldDB" id="A0A9X0YRW4"/>
<dbReference type="Pfam" id="PF03807">
    <property type="entry name" value="F420_oxidored"/>
    <property type="match status" value="1"/>
</dbReference>
<evidence type="ECO:0000313" key="3">
    <source>
        <dbReference type="EMBL" id="MBP2076912.1"/>
    </source>
</evidence>
<feature type="domain" description="Pyrroline-5-carboxylate reductase catalytic N-terminal" evidence="1">
    <location>
        <begin position="2"/>
        <end position="98"/>
    </location>
</feature>
<dbReference type="OrthoDB" id="4333at2"/>
<name>A0A9X0YRW4_9BACI</name>
<organism evidence="3 4">
    <name type="scientific">Oceanobacillus polygoni</name>
    <dbReference type="NCBI Taxonomy" id="1235259"/>
    <lineage>
        <taxon>Bacteria</taxon>
        <taxon>Bacillati</taxon>
        <taxon>Bacillota</taxon>
        <taxon>Bacilli</taxon>
        <taxon>Bacillales</taxon>
        <taxon>Bacillaceae</taxon>
        <taxon>Oceanobacillus</taxon>
    </lineage>
</organism>